<dbReference type="Proteomes" id="UP001152888">
    <property type="component" value="Unassembled WGS sequence"/>
</dbReference>
<dbReference type="AlphaFoldDB" id="A0A9P0KRJ3"/>
<dbReference type="InterPro" id="IPR052638">
    <property type="entry name" value="PiggyBac_TE-derived"/>
</dbReference>
<evidence type="ECO:0000313" key="3">
    <source>
        <dbReference type="Proteomes" id="UP001152888"/>
    </source>
</evidence>
<dbReference type="Pfam" id="PF13843">
    <property type="entry name" value="DDE_Tnp_1_7"/>
    <property type="match status" value="1"/>
</dbReference>
<proteinExistence type="predicted"/>
<dbReference type="PANTHER" id="PTHR47055">
    <property type="entry name" value="DDE_TNP_1_7 DOMAIN-CONTAINING PROTEIN"/>
    <property type="match status" value="1"/>
</dbReference>
<sequence>MSNFHLVDNYNLQQGDKFAKVRPLFASLNQKFMEHGILTDEAMVPYFERHSCKQFIHGKPVRYGYKLWVGPSTIGYVYWVEPYQGSSTNIRKNYADLGVGAGVVLEHSDALRRKWPNETFHLVFDNFFTSLPLMVLLTEKNFFATGTARENRLQGVQFRDSKIMKRKKRASYDYNKNLRYKHNCSKMA</sequence>
<dbReference type="GO" id="GO:0043565">
    <property type="term" value="F:sequence-specific DNA binding"/>
    <property type="evidence" value="ECO:0007669"/>
    <property type="project" value="TreeGrafter"/>
</dbReference>
<organism evidence="2 3">
    <name type="scientific">Acanthoscelides obtectus</name>
    <name type="common">Bean weevil</name>
    <name type="synonym">Bruchus obtectus</name>
    <dbReference type="NCBI Taxonomy" id="200917"/>
    <lineage>
        <taxon>Eukaryota</taxon>
        <taxon>Metazoa</taxon>
        <taxon>Ecdysozoa</taxon>
        <taxon>Arthropoda</taxon>
        <taxon>Hexapoda</taxon>
        <taxon>Insecta</taxon>
        <taxon>Pterygota</taxon>
        <taxon>Neoptera</taxon>
        <taxon>Endopterygota</taxon>
        <taxon>Coleoptera</taxon>
        <taxon>Polyphaga</taxon>
        <taxon>Cucujiformia</taxon>
        <taxon>Chrysomeloidea</taxon>
        <taxon>Chrysomelidae</taxon>
        <taxon>Bruchinae</taxon>
        <taxon>Bruchini</taxon>
        <taxon>Acanthoscelides</taxon>
    </lineage>
</organism>
<dbReference type="EMBL" id="CAKOFQ010006852">
    <property type="protein sequence ID" value="CAH1976957.1"/>
    <property type="molecule type" value="Genomic_DNA"/>
</dbReference>
<dbReference type="PANTHER" id="PTHR47055:SF3">
    <property type="entry name" value="PHORBOL-ESTER_DAG-TYPE DOMAIN-CONTAINING PROTEIN"/>
    <property type="match status" value="1"/>
</dbReference>
<evidence type="ECO:0000313" key="2">
    <source>
        <dbReference type="EMBL" id="CAH1976957.1"/>
    </source>
</evidence>
<feature type="domain" description="PiggyBac transposable element-derived protein" evidence="1">
    <location>
        <begin position="1"/>
        <end position="155"/>
    </location>
</feature>
<name>A0A9P0KRJ3_ACAOB</name>
<dbReference type="OrthoDB" id="10057240at2759"/>
<gene>
    <name evidence="2" type="ORF">ACAOBT_LOCUS12394</name>
</gene>
<protein>
    <recommendedName>
        <fullName evidence="1">PiggyBac transposable element-derived protein domain-containing protein</fullName>
    </recommendedName>
</protein>
<evidence type="ECO:0000259" key="1">
    <source>
        <dbReference type="Pfam" id="PF13843"/>
    </source>
</evidence>
<comment type="caution">
    <text evidence="2">The sequence shown here is derived from an EMBL/GenBank/DDBJ whole genome shotgun (WGS) entry which is preliminary data.</text>
</comment>
<reference evidence="2" key="1">
    <citation type="submission" date="2022-03" db="EMBL/GenBank/DDBJ databases">
        <authorList>
            <person name="Sayadi A."/>
        </authorList>
    </citation>
    <scope>NUCLEOTIDE SEQUENCE</scope>
</reference>
<accession>A0A9P0KRJ3</accession>
<dbReference type="InterPro" id="IPR029526">
    <property type="entry name" value="PGBD"/>
</dbReference>
<keyword evidence="3" id="KW-1185">Reference proteome</keyword>